<protein>
    <recommendedName>
        <fullName evidence="3">DUF4241 domain-containing protein</fullName>
    </recommendedName>
</protein>
<dbReference type="AlphaFoldDB" id="A0A920CS20"/>
<keyword evidence="2" id="KW-1185">Reference proteome</keyword>
<dbReference type="EMBL" id="BORT01000005">
    <property type="protein sequence ID" value="GIO46887.1"/>
    <property type="molecule type" value="Genomic_DNA"/>
</dbReference>
<accession>A0A920CS20</accession>
<evidence type="ECO:0008006" key="3">
    <source>
        <dbReference type="Google" id="ProtNLM"/>
    </source>
</evidence>
<name>A0A920CS20_9BACL</name>
<evidence type="ECO:0000313" key="2">
    <source>
        <dbReference type="Proteomes" id="UP000682811"/>
    </source>
</evidence>
<comment type="caution">
    <text evidence="1">The sequence shown here is derived from an EMBL/GenBank/DDBJ whole genome shotgun (WGS) entry which is preliminary data.</text>
</comment>
<proteinExistence type="predicted"/>
<organism evidence="1 2">
    <name type="scientific">Paenibacillus azoreducens</name>
    <dbReference type="NCBI Taxonomy" id="116718"/>
    <lineage>
        <taxon>Bacteria</taxon>
        <taxon>Bacillati</taxon>
        <taxon>Bacillota</taxon>
        <taxon>Bacilli</taxon>
        <taxon>Bacillales</taxon>
        <taxon>Paenibacillaceae</taxon>
        <taxon>Paenibacillus</taxon>
    </lineage>
</organism>
<evidence type="ECO:0000313" key="1">
    <source>
        <dbReference type="EMBL" id="GIO46887.1"/>
    </source>
</evidence>
<dbReference type="InterPro" id="IPR025335">
    <property type="entry name" value="DUF4241"/>
</dbReference>
<dbReference type="RefSeq" id="WP_212977836.1">
    <property type="nucleotide sequence ID" value="NZ_AP025343.1"/>
</dbReference>
<dbReference type="Proteomes" id="UP000682811">
    <property type="component" value="Unassembled WGS sequence"/>
</dbReference>
<sequence length="175" mass="19163">MIIPLGQFEVTSGKVVVSDPCYDLNPETIIMGVLENVMNGNWNAEVHKTEVRDWGEACSRLIAFHDAFAGRQDELAWIKCNFIVGVDSGQAGIFDVNKYRLPDPGVQEMEPDTTDSDWYYVCCDMTGSEEEAGVLDGGVVSHSGLGDGGYAAYYAVNDQNQIIGVKIIFIKDADL</sequence>
<gene>
    <name evidence="1" type="ORF">J34TS1_16520</name>
</gene>
<dbReference type="Pfam" id="PF14025">
    <property type="entry name" value="DUF4241"/>
    <property type="match status" value="1"/>
</dbReference>
<reference evidence="1 2" key="1">
    <citation type="submission" date="2021-03" db="EMBL/GenBank/DDBJ databases">
        <title>Antimicrobial resistance genes in bacteria isolated from Japanese honey, and their potential for conferring macrolide and lincosamide resistance in the American foulbrood pathogen Paenibacillus larvae.</title>
        <authorList>
            <person name="Okamoto M."/>
            <person name="Kumagai M."/>
            <person name="Kanamori H."/>
            <person name="Takamatsu D."/>
        </authorList>
    </citation>
    <scope>NUCLEOTIDE SEQUENCE [LARGE SCALE GENOMIC DNA]</scope>
    <source>
        <strain evidence="1 2">J34TS1</strain>
    </source>
</reference>